<keyword evidence="4" id="KW-1185">Reference proteome</keyword>
<reference evidence="3 4" key="1">
    <citation type="submission" date="2024-08" db="EMBL/GenBank/DDBJ databases">
        <authorList>
            <person name="Cucini C."/>
            <person name="Frati F."/>
        </authorList>
    </citation>
    <scope>NUCLEOTIDE SEQUENCE [LARGE SCALE GENOMIC DNA]</scope>
</reference>
<evidence type="ECO:0008006" key="5">
    <source>
        <dbReference type="Google" id="ProtNLM"/>
    </source>
</evidence>
<feature type="region of interest" description="Disordered" evidence="1">
    <location>
        <begin position="28"/>
        <end position="47"/>
    </location>
</feature>
<keyword evidence="2" id="KW-0812">Transmembrane</keyword>
<dbReference type="EMBL" id="CAXLJM020000057">
    <property type="protein sequence ID" value="CAL8118451.1"/>
    <property type="molecule type" value="Genomic_DNA"/>
</dbReference>
<sequence>MMAVPTTSFHLKNEKASTHLFLPLLENEESSSDGGSGGGQELTNSSPNDIIVQGKEAPIEPPPRVKVRVFPRLIKFVLAILVSGLFLLGLPLAIVMYLIVGSVPRLFVRLLLSCSNGGRYKLMPISRGFGSTYGNHHTVMLIVRGRCDIEKIRKHMTKVLNSIDPTTGNKKFTHLQKRVEKKFGYLCHEERYPTFDMKNHVKHFDILRKNIVVSMDEIIPFLETTYEEPFENAHSAPQWEVLVIPKFAYSDEEAKLLGASDRKQFYALVFRFHHGIMDWNMFQELLVEFLGKTSGRIRSIFSPPMKYSLWTTLKTYLAMPFVGPVSFLRQVCLKWKTFGDLNITTPRISLSTTKTIDIDTFEDVKERTFTSISSVLVNCLRVSARNLVLGQNLEVPKDLRVTRVFNTMTCELQGVDSFRINFSKYRIALERLQATFHAIEREYGVCFLAAQRLFNKMIMVMAGGLPYELNTWLYRNMLKGDFILEFWPCADEPCTVFGDDLVADMMGWSGIASVDAEMKVTVTTYCGRVRANFMGRQGFFGSLTDAQILSFEFQEEVKKLAAISGIYQSRLFLPPAVDNGI</sequence>
<keyword evidence="2" id="KW-1133">Transmembrane helix</keyword>
<protein>
    <recommendedName>
        <fullName evidence="5">O-acyltransferase WSD1 C-terminal domain-containing protein</fullName>
    </recommendedName>
</protein>
<evidence type="ECO:0000256" key="2">
    <source>
        <dbReference type="SAM" id="Phobius"/>
    </source>
</evidence>
<organism evidence="3 4">
    <name type="scientific">Orchesella dallaii</name>
    <dbReference type="NCBI Taxonomy" id="48710"/>
    <lineage>
        <taxon>Eukaryota</taxon>
        <taxon>Metazoa</taxon>
        <taxon>Ecdysozoa</taxon>
        <taxon>Arthropoda</taxon>
        <taxon>Hexapoda</taxon>
        <taxon>Collembola</taxon>
        <taxon>Entomobryomorpha</taxon>
        <taxon>Entomobryoidea</taxon>
        <taxon>Orchesellidae</taxon>
        <taxon>Orchesellinae</taxon>
        <taxon>Orchesella</taxon>
    </lineage>
</organism>
<evidence type="ECO:0000313" key="4">
    <source>
        <dbReference type="Proteomes" id="UP001642540"/>
    </source>
</evidence>
<comment type="caution">
    <text evidence="3">The sequence shown here is derived from an EMBL/GenBank/DDBJ whole genome shotgun (WGS) entry which is preliminary data.</text>
</comment>
<gene>
    <name evidence="3" type="ORF">ODALV1_LOCUS18140</name>
</gene>
<proteinExistence type="predicted"/>
<accession>A0ABP1R7I3</accession>
<keyword evidence="2" id="KW-0472">Membrane</keyword>
<dbReference type="Proteomes" id="UP001642540">
    <property type="component" value="Unassembled WGS sequence"/>
</dbReference>
<name>A0ABP1R7I3_9HEXA</name>
<evidence type="ECO:0000256" key="1">
    <source>
        <dbReference type="SAM" id="MobiDB-lite"/>
    </source>
</evidence>
<evidence type="ECO:0000313" key="3">
    <source>
        <dbReference type="EMBL" id="CAL8118451.1"/>
    </source>
</evidence>
<feature type="transmembrane region" description="Helical" evidence="2">
    <location>
        <begin position="76"/>
        <end position="100"/>
    </location>
</feature>